<keyword evidence="6 7" id="KW-0472">Membrane</keyword>
<dbReference type="PANTHER" id="PTHR43744">
    <property type="entry name" value="ABC TRANSPORTER PERMEASE PROTEIN MG189-RELATED-RELATED"/>
    <property type="match status" value="1"/>
</dbReference>
<feature type="transmembrane region" description="Helical" evidence="7">
    <location>
        <begin position="104"/>
        <end position="124"/>
    </location>
</feature>
<dbReference type="Gene3D" id="1.10.3720.10">
    <property type="entry name" value="MetI-like"/>
    <property type="match status" value="1"/>
</dbReference>
<dbReference type="EMBL" id="JBHSLD010000011">
    <property type="protein sequence ID" value="MFC5381745.1"/>
    <property type="molecule type" value="Genomic_DNA"/>
</dbReference>
<feature type="region of interest" description="Disordered" evidence="8">
    <location>
        <begin position="1"/>
        <end position="28"/>
    </location>
</feature>
<organism evidence="10 11">
    <name type="scientific">Aquipuribacter nitratireducens</name>
    <dbReference type="NCBI Taxonomy" id="650104"/>
    <lineage>
        <taxon>Bacteria</taxon>
        <taxon>Bacillati</taxon>
        <taxon>Actinomycetota</taxon>
        <taxon>Actinomycetes</taxon>
        <taxon>Micrococcales</taxon>
        <taxon>Intrasporangiaceae</taxon>
        <taxon>Aquipuribacter</taxon>
    </lineage>
</organism>
<comment type="similarity">
    <text evidence="7">Belongs to the binding-protein-dependent transport system permease family.</text>
</comment>
<reference evidence="11" key="1">
    <citation type="journal article" date="2019" name="Int. J. Syst. Evol. Microbiol.">
        <title>The Global Catalogue of Microorganisms (GCM) 10K type strain sequencing project: providing services to taxonomists for standard genome sequencing and annotation.</title>
        <authorList>
            <consortium name="The Broad Institute Genomics Platform"/>
            <consortium name="The Broad Institute Genome Sequencing Center for Infectious Disease"/>
            <person name="Wu L."/>
            <person name="Ma J."/>
        </authorList>
    </citation>
    <scope>NUCLEOTIDE SEQUENCE [LARGE SCALE GENOMIC DNA]</scope>
    <source>
        <strain evidence="11">CCUG 43114</strain>
    </source>
</reference>
<evidence type="ECO:0000256" key="2">
    <source>
        <dbReference type="ARBA" id="ARBA00022448"/>
    </source>
</evidence>
<dbReference type="InterPro" id="IPR000515">
    <property type="entry name" value="MetI-like"/>
</dbReference>
<keyword evidence="5 7" id="KW-1133">Transmembrane helix</keyword>
<feature type="transmembrane region" description="Helical" evidence="7">
    <location>
        <begin position="136"/>
        <end position="158"/>
    </location>
</feature>
<dbReference type="CDD" id="cd06261">
    <property type="entry name" value="TM_PBP2"/>
    <property type="match status" value="1"/>
</dbReference>
<evidence type="ECO:0000256" key="6">
    <source>
        <dbReference type="ARBA" id="ARBA00023136"/>
    </source>
</evidence>
<feature type="transmembrane region" description="Helical" evidence="7">
    <location>
        <begin position="270"/>
        <end position="290"/>
    </location>
</feature>
<accession>A0ABW0GP46</accession>
<feature type="transmembrane region" description="Helical" evidence="7">
    <location>
        <begin position="39"/>
        <end position="61"/>
    </location>
</feature>
<evidence type="ECO:0000259" key="9">
    <source>
        <dbReference type="PROSITE" id="PS50928"/>
    </source>
</evidence>
<keyword evidence="3" id="KW-1003">Cell membrane</keyword>
<dbReference type="SUPFAM" id="SSF161098">
    <property type="entry name" value="MetI-like"/>
    <property type="match status" value="1"/>
</dbReference>
<comment type="subcellular location">
    <subcellularLocation>
        <location evidence="1 7">Cell membrane</location>
        <topology evidence="1 7">Multi-pass membrane protein</topology>
    </subcellularLocation>
</comment>
<protein>
    <submittedName>
        <fullName evidence="10">Carbohydrate ABC transporter permease</fullName>
    </submittedName>
</protein>
<evidence type="ECO:0000313" key="10">
    <source>
        <dbReference type="EMBL" id="MFC5381745.1"/>
    </source>
</evidence>
<evidence type="ECO:0000256" key="1">
    <source>
        <dbReference type="ARBA" id="ARBA00004651"/>
    </source>
</evidence>
<evidence type="ECO:0000256" key="3">
    <source>
        <dbReference type="ARBA" id="ARBA00022475"/>
    </source>
</evidence>
<dbReference type="Proteomes" id="UP001596122">
    <property type="component" value="Unassembled WGS sequence"/>
</dbReference>
<evidence type="ECO:0000256" key="8">
    <source>
        <dbReference type="SAM" id="MobiDB-lite"/>
    </source>
</evidence>
<evidence type="ECO:0000313" key="11">
    <source>
        <dbReference type="Proteomes" id="UP001596122"/>
    </source>
</evidence>
<evidence type="ECO:0000256" key="5">
    <source>
        <dbReference type="ARBA" id="ARBA00022989"/>
    </source>
</evidence>
<gene>
    <name evidence="10" type="ORF">ACFPJ6_13210</name>
</gene>
<feature type="transmembrane region" description="Helical" evidence="7">
    <location>
        <begin position="211"/>
        <end position="233"/>
    </location>
</feature>
<proteinExistence type="inferred from homology"/>
<dbReference type="RefSeq" id="WP_340271535.1">
    <property type="nucleotide sequence ID" value="NZ_JBBEOG010000012.1"/>
</dbReference>
<keyword evidence="11" id="KW-1185">Reference proteome</keyword>
<dbReference type="InterPro" id="IPR035906">
    <property type="entry name" value="MetI-like_sf"/>
</dbReference>
<name>A0ABW0GP46_9MICO</name>
<evidence type="ECO:0000256" key="4">
    <source>
        <dbReference type="ARBA" id="ARBA00022692"/>
    </source>
</evidence>
<evidence type="ECO:0000256" key="7">
    <source>
        <dbReference type="RuleBase" id="RU363032"/>
    </source>
</evidence>
<feature type="transmembrane region" description="Helical" evidence="7">
    <location>
        <begin position="170"/>
        <end position="190"/>
    </location>
</feature>
<sequence>MSATDQRPDTRASDGHRSGGGPAGTLDRAPRRRLGVSTVAVYLVAAVVTVATLAPVVYAVLGAFRSTGQITADPVGLPDPWISDNYVAVLTSDTFWRQALNSTVVATLTTVIAVGLGVMAAYALSRYQFRGREALYTFFTLGLLFPLTVAILPLFLLLRQMQLTDTTLGVALPQAAFALPMTVVILRPFLRALPDELEDAALVDGCGRLGFFWRIALPLSGPGLITVGVLAFVQSWNAYLLPLLVLGSPDAYTLPLGVATFSTQYTQDTAAVLAFTSLAMVPALVFFLLAQRRIVGGLTGAVKG</sequence>
<dbReference type="PROSITE" id="PS50928">
    <property type="entry name" value="ABC_TM1"/>
    <property type="match status" value="1"/>
</dbReference>
<feature type="domain" description="ABC transmembrane type-1" evidence="9">
    <location>
        <begin position="99"/>
        <end position="290"/>
    </location>
</feature>
<dbReference type="PANTHER" id="PTHR43744:SF12">
    <property type="entry name" value="ABC TRANSPORTER PERMEASE PROTEIN MG189-RELATED"/>
    <property type="match status" value="1"/>
</dbReference>
<comment type="caution">
    <text evidence="10">The sequence shown here is derived from an EMBL/GenBank/DDBJ whole genome shotgun (WGS) entry which is preliminary data.</text>
</comment>
<feature type="compositionally biased region" description="Basic and acidic residues" evidence="8">
    <location>
        <begin position="1"/>
        <end position="17"/>
    </location>
</feature>
<dbReference type="Pfam" id="PF00528">
    <property type="entry name" value="BPD_transp_1"/>
    <property type="match status" value="1"/>
</dbReference>
<keyword evidence="4 7" id="KW-0812">Transmembrane</keyword>
<keyword evidence="2 7" id="KW-0813">Transport</keyword>